<accession>F2LNR1</accession>
<evidence type="ECO:0000259" key="4">
    <source>
        <dbReference type="Pfam" id="PF01370"/>
    </source>
</evidence>
<dbReference type="STRING" id="999541.bgla_2g21050"/>
<comment type="pathway">
    <text evidence="1">Bacterial outer membrane biogenesis; LPS O-antigen biosynthesis.</text>
</comment>
<organism evidence="5 6">
    <name type="scientific">Burkholderia gladioli (strain BSR3)</name>
    <dbReference type="NCBI Taxonomy" id="999541"/>
    <lineage>
        <taxon>Bacteria</taxon>
        <taxon>Pseudomonadati</taxon>
        <taxon>Pseudomonadota</taxon>
        <taxon>Betaproteobacteria</taxon>
        <taxon>Burkholderiales</taxon>
        <taxon>Burkholderiaceae</taxon>
        <taxon>Burkholderia</taxon>
    </lineage>
</organism>
<keyword evidence="6" id="KW-1185">Reference proteome</keyword>
<gene>
    <name evidence="5" type="ordered locus">bgla_2g21050</name>
</gene>
<name>F2LNR1_BURGS</name>
<dbReference type="EMBL" id="CP002600">
    <property type="protein sequence ID" value="AEA64540.1"/>
    <property type="molecule type" value="Genomic_DNA"/>
</dbReference>
<dbReference type="SUPFAM" id="SSF51735">
    <property type="entry name" value="NAD(P)-binding Rossmann-fold domains"/>
    <property type="match status" value="1"/>
</dbReference>
<dbReference type="eggNOG" id="COG0451">
    <property type="taxonomic scope" value="Bacteria"/>
</dbReference>
<feature type="compositionally biased region" description="Basic and acidic residues" evidence="3">
    <location>
        <begin position="302"/>
        <end position="314"/>
    </location>
</feature>
<dbReference type="Pfam" id="PF01370">
    <property type="entry name" value="Epimerase"/>
    <property type="match status" value="1"/>
</dbReference>
<dbReference type="PANTHER" id="PTHR43000">
    <property type="entry name" value="DTDP-D-GLUCOSE 4,6-DEHYDRATASE-RELATED"/>
    <property type="match status" value="1"/>
</dbReference>
<dbReference type="InterPro" id="IPR001509">
    <property type="entry name" value="Epimerase_deHydtase"/>
</dbReference>
<evidence type="ECO:0000313" key="6">
    <source>
        <dbReference type="Proteomes" id="UP000008316"/>
    </source>
</evidence>
<protein>
    <submittedName>
        <fullName evidence="5">Putative NAD dependent epimerase/dehydratase</fullName>
    </submittedName>
</protein>
<reference evidence="5 6" key="1">
    <citation type="journal article" date="2011" name="J. Bacteriol.">
        <title>Complete genome sequence of Burkholderia gladioli BSR3.</title>
        <authorList>
            <person name="Seo Y.S."/>
            <person name="Lim J."/>
            <person name="Choi B.S."/>
            <person name="Kim H."/>
            <person name="Goo E."/>
            <person name="Lee B."/>
            <person name="Lim J.S."/>
            <person name="Choi I.Y."/>
            <person name="Moon J.S."/>
            <person name="Kim J."/>
            <person name="Hwang I."/>
        </authorList>
    </citation>
    <scope>NUCLEOTIDE SEQUENCE [LARGE SCALE GENOMIC DNA]</scope>
    <source>
        <strain evidence="5 6">BSR3</strain>
    </source>
</reference>
<dbReference type="HOGENOM" id="CLU_007383_1_7_4"/>
<evidence type="ECO:0000256" key="1">
    <source>
        <dbReference type="ARBA" id="ARBA00005125"/>
    </source>
</evidence>
<dbReference type="CDD" id="cd08946">
    <property type="entry name" value="SDR_e"/>
    <property type="match status" value="1"/>
</dbReference>
<dbReference type="Gene3D" id="3.40.50.720">
    <property type="entry name" value="NAD(P)-binding Rossmann-like Domain"/>
    <property type="match status" value="1"/>
</dbReference>
<evidence type="ECO:0000256" key="2">
    <source>
        <dbReference type="ARBA" id="ARBA00007637"/>
    </source>
</evidence>
<dbReference type="InterPro" id="IPR036291">
    <property type="entry name" value="NAD(P)-bd_dom_sf"/>
</dbReference>
<feature type="region of interest" description="Disordered" evidence="3">
    <location>
        <begin position="302"/>
        <end position="325"/>
    </location>
</feature>
<evidence type="ECO:0000256" key="3">
    <source>
        <dbReference type="SAM" id="MobiDB-lite"/>
    </source>
</evidence>
<comment type="similarity">
    <text evidence="2">Belongs to the NAD(P)-dependent epimerase/dehydratase family.</text>
</comment>
<dbReference type="KEGG" id="bgd:bgla_2g21050"/>
<feature type="domain" description="NAD-dependent epimerase/dehydratase" evidence="4">
    <location>
        <begin position="4"/>
        <end position="245"/>
    </location>
</feature>
<dbReference type="Proteomes" id="UP000008316">
    <property type="component" value="Chromosome 2"/>
</dbReference>
<dbReference type="RefSeq" id="WP_013690867.1">
    <property type="nucleotide sequence ID" value="NC_015376.1"/>
</dbReference>
<proteinExistence type="inferred from homology"/>
<dbReference type="AlphaFoldDB" id="F2LNR1"/>
<sequence>MTTLITGGNGFLGLALAEHLIGRGEAVIRHDRASDGPAARWLSAGSEIVGGDVRDIDALRRVIVERGVDTIVHAAAMTPDRETEAAAASRIVDVNVLATVGLLECCAALPAIRRVVVLGSVSVYGFSAPAPSGCYDEALSAPAPATLYGITKLAAEQAALRIGELHGLDVRVARVGPVYGPWEHTSGVRPNPSPHFQAIHAARSGRPVVLARAMEADWLYSRDAARRIGFLARAATLEHRVYNVGAGRMSDLADWCGRIAERIPGFDWRLARAGEAPTLRYGLPVDRPALATARLEHEWSREWNRERERERGHASEAYQPGGGESKATTLAQAAHDYLQWLDDVGYRA</sequence>
<evidence type="ECO:0000313" key="5">
    <source>
        <dbReference type="EMBL" id="AEA64540.1"/>
    </source>
</evidence>